<gene>
    <name evidence="2" type="ORF">IPMB12_03705</name>
</gene>
<keyword evidence="1" id="KW-0472">Membrane</keyword>
<dbReference type="EMBL" id="CP050253">
    <property type="protein sequence ID" value="QIQ20862.1"/>
    <property type="molecule type" value="Genomic_DNA"/>
</dbReference>
<dbReference type="InParanoid" id="A0A6G9IAK4"/>
<evidence type="ECO:0000313" key="2">
    <source>
        <dbReference type="EMBL" id="QIQ20862.1"/>
    </source>
</evidence>
<feature type="transmembrane region" description="Helical" evidence="1">
    <location>
        <begin position="46"/>
        <end position="64"/>
    </location>
</feature>
<keyword evidence="1" id="KW-1133">Transmembrane helix</keyword>
<feature type="transmembrane region" description="Helical" evidence="1">
    <location>
        <begin position="6"/>
        <end position="26"/>
    </location>
</feature>
<dbReference type="Proteomes" id="UP000501168">
    <property type="component" value="Chromosome"/>
</dbReference>
<protein>
    <submittedName>
        <fullName evidence="2">Uncharacterized protein</fullName>
    </submittedName>
</protein>
<organism evidence="2 3">
    <name type="scientific">Zophobihabitans entericus</name>
    <dbReference type="NCBI Taxonomy" id="1635327"/>
    <lineage>
        <taxon>Bacteria</taxon>
        <taxon>Pseudomonadati</taxon>
        <taxon>Pseudomonadota</taxon>
        <taxon>Gammaproteobacteria</taxon>
        <taxon>Orbales</taxon>
        <taxon>Orbaceae</taxon>
        <taxon>Zophobihabitans</taxon>
    </lineage>
</organism>
<evidence type="ECO:0000256" key="1">
    <source>
        <dbReference type="SAM" id="Phobius"/>
    </source>
</evidence>
<dbReference type="AlphaFoldDB" id="A0A6G9IAK4"/>
<sequence>MMNAARYDGLFVAIFLIVLIYVMVIVDRKYLNRSISRLFGNQKFRIILAAIILICMFFFAKGRYSGVFFLI</sequence>
<accession>A0A6G9IAK4</accession>
<dbReference type="RefSeq" id="WP_166915071.1">
    <property type="nucleotide sequence ID" value="NZ_CP050253.1"/>
</dbReference>
<dbReference type="KEGG" id="orb:IPMB12_03705"/>
<evidence type="ECO:0000313" key="3">
    <source>
        <dbReference type="Proteomes" id="UP000501168"/>
    </source>
</evidence>
<keyword evidence="3" id="KW-1185">Reference proteome</keyword>
<reference evidence="2 3" key="1">
    <citation type="submission" date="2020-03" db="EMBL/GenBank/DDBJ databases">
        <title>Complete genome sequence of Orbus sp. IPMB12 (BCRC 80908).</title>
        <authorList>
            <person name="Lo W.-S."/>
            <person name="Chang T.-H."/>
            <person name="Kuo C.-H."/>
        </authorList>
    </citation>
    <scope>NUCLEOTIDE SEQUENCE [LARGE SCALE GENOMIC DNA]</scope>
    <source>
        <strain evidence="2 3">IPMB12</strain>
    </source>
</reference>
<name>A0A6G9IAK4_9GAMM</name>
<keyword evidence="1" id="KW-0812">Transmembrane</keyword>
<proteinExistence type="predicted"/>